<dbReference type="Gene3D" id="1.20.120.160">
    <property type="entry name" value="HPT domain"/>
    <property type="match status" value="3"/>
</dbReference>
<dbReference type="SUPFAM" id="SSF50341">
    <property type="entry name" value="CheW-like"/>
    <property type="match status" value="1"/>
</dbReference>
<feature type="coiled-coil region" evidence="9">
    <location>
        <begin position="1640"/>
        <end position="1674"/>
    </location>
</feature>
<dbReference type="Pfam" id="PF01584">
    <property type="entry name" value="CheW"/>
    <property type="match status" value="1"/>
</dbReference>
<feature type="region of interest" description="Disordered" evidence="10">
    <location>
        <begin position="993"/>
        <end position="1016"/>
    </location>
</feature>
<gene>
    <name evidence="15" type="ORF">ACFOW7_13515</name>
</gene>
<dbReference type="PANTHER" id="PTHR43395:SF8">
    <property type="entry name" value="HISTIDINE KINASE"/>
    <property type="match status" value="1"/>
</dbReference>
<dbReference type="PRINTS" id="PR00344">
    <property type="entry name" value="BCTRLSENSOR"/>
</dbReference>
<dbReference type="Pfam" id="PF02518">
    <property type="entry name" value="HATPase_c"/>
    <property type="match status" value="1"/>
</dbReference>
<dbReference type="CDD" id="cd00088">
    <property type="entry name" value="HPT"/>
    <property type="match status" value="2"/>
</dbReference>
<dbReference type="EMBL" id="JBHSBU010000001">
    <property type="protein sequence ID" value="MFC4160357.1"/>
    <property type="molecule type" value="Genomic_DNA"/>
</dbReference>
<dbReference type="SMART" id="SM00387">
    <property type="entry name" value="HATPase_c"/>
    <property type="match status" value="1"/>
</dbReference>
<evidence type="ECO:0000256" key="9">
    <source>
        <dbReference type="SAM" id="Coils"/>
    </source>
</evidence>
<dbReference type="InterPro" id="IPR002545">
    <property type="entry name" value="CheW-lke_dom"/>
</dbReference>
<dbReference type="SUPFAM" id="SSF55874">
    <property type="entry name" value="ATPase domain of HSP90 chaperone/DNA topoisomerase II/histidine kinase"/>
    <property type="match status" value="1"/>
</dbReference>
<dbReference type="Gene3D" id="3.30.565.10">
    <property type="entry name" value="Histidine kinase-like ATPase, C-terminal domain"/>
    <property type="match status" value="1"/>
</dbReference>
<dbReference type="InterPro" id="IPR003594">
    <property type="entry name" value="HATPase_dom"/>
</dbReference>
<feature type="domain" description="Histidine kinase" evidence="11">
    <location>
        <begin position="1736"/>
        <end position="1938"/>
    </location>
</feature>
<reference evidence="16" key="1">
    <citation type="journal article" date="2019" name="Int. J. Syst. Evol. Microbiol.">
        <title>The Global Catalogue of Microorganisms (GCM) 10K type strain sequencing project: providing services to taxonomists for standard genome sequencing and annotation.</title>
        <authorList>
            <consortium name="The Broad Institute Genomics Platform"/>
            <consortium name="The Broad Institute Genome Sequencing Center for Infectious Disease"/>
            <person name="Wu L."/>
            <person name="Ma J."/>
        </authorList>
    </citation>
    <scope>NUCLEOTIDE SEQUENCE [LARGE SCALE GENOMIC DNA]</scope>
    <source>
        <strain evidence="16">LMG 29894</strain>
    </source>
</reference>
<evidence type="ECO:0000256" key="7">
    <source>
        <dbReference type="PROSITE-ProRule" id="PRU00110"/>
    </source>
</evidence>
<dbReference type="SUPFAM" id="SSF47226">
    <property type="entry name" value="Histidine-containing phosphotransfer domain, HPT domain"/>
    <property type="match status" value="5"/>
</dbReference>
<proteinExistence type="predicted"/>
<evidence type="ECO:0000259" key="11">
    <source>
        <dbReference type="PROSITE" id="PS50109"/>
    </source>
</evidence>
<dbReference type="PROSITE" id="PS50109">
    <property type="entry name" value="HIS_KIN"/>
    <property type="match status" value="1"/>
</dbReference>
<dbReference type="PANTHER" id="PTHR43395">
    <property type="entry name" value="SENSOR HISTIDINE KINASE CHEA"/>
    <property type="match status" value="1"/>
</dbReference>
<evidence type="ECO:0000313" key="16">
    <source>
        <dbReference type="Proteomes" id="UP001595791"/>
    </source>
</evidence>
<feature type="modified residue" description="Phosphohistidine" evidence="7">
    <location>
        <position position="1519"/>
    </location>
</feature>
<dbReference type="InterPro" id="IPR004358">
    <property type="entry name" value="Sig_transdc_His_kin-like_C"/>
</dbReference>
<evidence type="ECO:0000256" key="2">
    <source>
        <dbReference type="ARBA" id="ARBA00012438"/>
    </source>
</evidence>
<comment type="caution">
    <text evidence="15">The sequence shown here is derived from an EMBL/GenBank/DDBJ whole genome shotgun (WGS) entry which is preliminary data.</text>
</comment>
<feature type="domain" description="Response regulatory" evidence="12">
    <location>
        <begin position="2100"/>
        <end position="2216"/>
    </location>
</feature>
<evidence type="ECO:0000256" key="4">
    <source>
        <dbReference type="ARBA" id="ARBA00022679"/>
    </source>
</evidence>
<sequence length="2224" mass="238603">MSTHTEFDLGSLIWVKGEIDQVLERARECIAKYGNSNDVAELKFCQTHLHQVRGAIEMVGLDGAARFAEELEVAVGAVERGEADGAVVLPAVEMAGKQLAQYLEALINGAADVPLKLLPSYRQVRHARGEKEASGADLFFPDLTGELPAGLTAVKLDAAGLAQLLKNARGRFEAGLLKFLRGPKAEGAQWMAQALLGIARSQSGSLQRGFWWAASAFAEGLADNTVGLDLNQQQLLTRINLQIRRLTEGGGKVAERLFRDVLYAVAHMQTRSPHCQGVRKAFALDELKPQRNLTDDAEQLAKKQLARELRDIVNHAKDSWARFNSGGADRLPVFREQLAELAKRGKQLALPGFDNLIEALGRVVANLGGNPNEAAALEVATALLLVENAVLVYPEQSADFPQQAAAMVKRLTAGASAAPEVTLLDEVSRRAQERMLVSQVAQEIQANLRQIEQILDTFFRDPATRGELASIEGPMRQIRGALTMLDEQAAAEIIDASAIVVSKCQEEGYQASVEELEFLAESLSTLGFYIDALQREESDRAKILHPVLRRLKGEFFEEPSAPEEEAALEVEPPVLAPSPAAAPAPAAEPQAVASPTPAPQPVPAVAAPASGAPLPVSDAAVDAELLEVYLEEAVEVLANIAENLETVREQPGNRDAMTVIRRSFHTLKGSGRMVGLNNLGEVAWAVEQVMNKWLQDERRAGPGLLQLIEMAHAGFSGWVEQLQASGEAQVEASALMALAEDLKNGVDPLVDAAPAAVAVEATPAVEPAPSVELDLALDHEAADSAELQIGPVSISRALFGIFLDEAHKHFSTLNHAYADFRSQGAVDKSFVHAAHTLCGIANTTGFYQLGELGYAIEQVLVCYDRHQLTPEQTDLANIAVAIDQVGAMLGRISSHAFPEAEPATVATLQALGQRLKAQGEANKAAQPQPAMSPMDADSTFGLSLDFVETPSKAEVVELAPFDLSPAPAADTAPALDLDLDLGTAPAPALDLSLADESAPPKRPADEPPMLDLGLDLSETTPAPALSLDLDLPSTTAEEVVATAPADTLDLSLDFDTPATAPTPTPAPELSLDLDIPAVEAEEVVVATAPVEEPDLSLDLTIPAAEAEEVVATAPVEELDLSLDLEAPAVQTEEVVVAAAPAEELDLSLDLEPAADAEVVVATAPAEELDLSLDLEPAAEAEVVVATAPAEELDLSLDLEPAADAEVVVATAPAEELDLSLDLEPTADVEAVVAPAPAEELDLSLDLEPAAEAEVVVATAPAEELDLSLDLEPAAEAEVVAATAPAEELDLSLDLEPAAEAEVVAATAPADELDLSLDLDMPAEEAVVAPALAEETADLVLETDEPLTEEELIGVPTGIEVEPAPESLPPSAMAPVPAPVVAPPVVAPPVVAPPVSEIVVPAATVAELARVAPAPIDVSEDIDIDIELDEADLAAQPEQPSAFAEPSLNEADGVGSVGSLISTDSRLAEITVQDEIDEQLLPIFEEEAQELLPQISTDLRVLSEDPNAKGSLDSLRRLLHTLKGSARMAGAMRLGEATHNMETRLINAGEHLLPELVEELDADFDLVNELYDRLIHGEPAAPAAPEAGTQPAQAAAAGARAAPAQAALGLVDPEAAKASIRVRADLVDRLVNQAGEVSIARSRIEAEMLALKQSLTELTDNVGRLRTQLREIEIQAESQMQSRLSHSTDEMGFDPLEFDRFTRLQELTRFMAESVNDVGTIQHNLLKNFDESAAALQQQARMTKDLQQELMRVRMVPFSSVSERLYRLVRQTGKETGKKVNLEIRGGRVEIDRSVLEKMVSPFEHMLRNAIDHGLERPDARLQQGKNEFGEIVVEARQEGNELVLTLRDDGAGLNIERLRQKGIERELIRADEQYSDAQIMHLIFEAGFSTASAVTQLSGRGIGMDVVKTEIEDLGGRIEVTSQAGQGTVFVIHLPLTLAVTQTVLVKVAGKNYAIPSVMVEQVQELKLEVLEKLYQSRRLEWMGNIYPFHYLPRLLGDNEHQPEQKRYNTVLLLRSGVQRIALHVDELVRNQEVVVKNIGPQLVRVAGVGGATVLGNGEIVLILNPLQLSQRRMETPVADFDVAMAAAQPAAEELMQAPVVMVVDDSLTVRKITGRLLAREGYQVETAKDGIDALQQLQDIKPAVMLLDVEMPRMDGFELTRNIRSNPGTRDIPIIMITSRTADKHRNYALELGVNVFLGKPYQEDELLEHIRRLIGGEVAALH</sequence>
<dbReference type="InterPro" id="IPR058661">
    <property type="entry name" value="FimL_2nd"/>
</dbReference>
<feature type="compositionally biased region" description="Low complexity" evidence="10">
    <location>
        <begin position="583"/>
        <end position="595"/>
    </location>
</feature>
<dbReference type="Proteomes" id="UP001595791">
    <property type="component" value="Unassembled WGS sequence"/>
</dbReference>
<dbReference type="InterPro" id="IPR008207">
    <property type="entry name" value="Sig_transdc_His_kin_Hpt_dom"/>
</dbReference>
<dbReference type="PROSITE" id="PS50851">
    <property type="entry name" value="CHEW"/>
    <property type="match status" value="1"/>
</dbReference>
<comment type="catalytic activity">
    <reaction evidence="1">
        <text>ATP + protein L-histidine = ADP + protein N-phospho-L-histidine.</text>
        <dbReference type="EC" id="2.7.13.3"/>
    </reaction>
</comment>
<name>A0ABV8MTN5_9NEIS</name>
<feature type="modified residue" description="4-aspartylphosphate" evidence="8">
    <location>
        <position position="2149"/>
    </location>
</feature>
<dbReference type="InterPro" id="IPR036641">
    <property type="entry name" value="HPT_dom_sf"/>
</dbReference>
<dbReference type="EC" id="2.7.13.3" evidence="2"/>
<dbReference type="SMART" id="SM01231">
    <property type="entry name" value="H-kinase_dim"/>
    <property type="match status" value="1"/>
</dbReference>
<evidence type="ECO:0000259" key="14">
    <source>
        <dbReference type="PROSITE" id="PS50894"/>
    </source>
</evidence>
<dbReference type="Pfam" id="PF01627">
    <property type="entry name" value="Hpt"/>
    <property type="match status" value="3"/>
</dbReference>
<keyword evidence="16" id="KW-1185">Reference proteome</keyword>
<evidence type="ECO:0000256" key="6">
    <source>
        <dbReference type="ARBA" id="ARBA00023012"/>
    </source>
</evidence>
<dbReference type="SMART" id="SM00448">
    <property type="entry name" value="REC"/>
    <property type="match status" value="1"/>
</dbReference>
<dbReference type="InterPro" id="IPR011006">
    <property type="entry name" value="CheY-like_superfamily"/>
</dbReference>
<evidence type="ECO:0000256" key="1">
    <source>
        <dbReference type="ARBA" id="ARBA00000085"/>
    </source>
</evidence>
<dbReference type="InterPro" id="IPR001789">
    <property type="entry name" value="Sig_transdc_resp-reg_receiver"/>
</dbReference>
<dbReference type="InterPro" id="IPR004105">
    <property type="entry name" value="CheA-like_dim"/>
</dbReference>
<dbReference type="PROSITE" id="PS50894">
    <property type="entry name" value="HPT"/>
    <property type="match status" value="3"/>
</dbReference>
<dbReference type="InterPro" id="IPR005467">
    <property type="entry name" value="His_kinase_dom"/>
</dbReference>
<feature type="domain" description="HPt" evidence="14">
    <location>
        <begin position="618"/>
        <end position="725"/>
    </location>
</feature>
<dbReference type="Pfam" id="PF00072">
    <property type="entry name" value="Response_reg"/>
    <property type="match status" value="1"/>
</dbReference>
<evidence type="ECO:0000256" key="10">
    <source>
        <dbReference type="SAM" id="MobiDB-lite"/>
    </source>
</evidence>
<evidence type="ECO:0000259" key="12">
    <source>
        <dbReference type="PROSITE" id="PS50110"/>
    </source>
</evidence>
<evidence type="ECO:0000256" key="3">
    <source>
        <dbReference type="ARBA" id="ARBA00022553"/>
    </source>
</evidence>
<keyword evidence="3 8" id="KW-0597">Phosphoprotein</keyword>
<keyword evidence="4" id="KW-0808">Transferase</keyword>
<dbReference type="Gene3D" id="3.40.50.2300">
    <property type="match status" value="1"/>
</dbReference>
<feature type="region of interest" description="Disordered" evidence="10">
    <location>
        <begin position="575"/>
        <end position="604"/>
    </location>
</feature>
<organism evidence="15 16">
    <name type="scientific">Chitinimonas lacunae</name>
    <dbReference type="NCBI Taxonomy" id="1963018"/>
    <lineage>
        <taxon>Bacteria</taxon>
        <taxon>Pseudomonadati</taxon>
        <taxon>Pseudomonadota</taxon>
        <taxon>Betaproteobacteria</taxon>
        <taxon>Neisseriales</taxon>
        <taxon>Chitinibacteraceae</taxon>
        <taxon>Chitinimonas</taxon>
    </lineage>
</organism>
<feature type="domain" description="HPt" evidence="14">
    <location>
        <begin position="1472"/>
        <end position="1573"/>
    </location>
</feature>
<dbReference type="PROSITE" id="PS50110">
    <property type="entry name" value="RESPONSE_REGULATORY"/>
    <property type="match status" value="1"/>
</dbReference>
<keyword evidence="9" id="KW-0175">Coiled coil</keyword>
<feature type="modified residue" description="Phosphohistidine" evidence="7">
    <location>
        <position position="665"/>
    </location>
</feature>
<protein>
    <recommendedName>
        <fullName evidence="2">histidine kinase</fullName>
        <ecNumber evidence="2">2.7.13.3</ecNumber>
    </recommendedName>
</protein>
<evidence type="ECO:0000259" key="13">
    <source>
        <dbReference type="PROSITE" id="PS50851"/>
    </source>
</evidence>
<evidence type="ECO:0000256" key="5">
    <source>
        <dbReference type="ARBA" id="ARBA00022777"/>
    </source>
</evidence>
<dbReference type="SMART" id="SM00260">
    <property type="entry name" value="CheW"/>
    <property type="match status" value="1"/>
</dbReference>
<evidence type="ECO:0000256" key="8">
    <source>
        <dbReference type="PROSITE-ProRule" id="PRU00169"/>
    </source>
</evidence>
<dbReference type="InterPro" id="IPR036061">
    <property type="entry name" value="CheW-like_dom_sf"/>
</dbReference>
<dbReference type="Pfam" id="PF26379">
    <property type="entry name" value="FimL_2nd"/>
    <property type="match status" value="1"/>
</dbReference>
<dbReference type="SUPFAM" id="SSF52172">
    <property type="entry name" value="CheY-like"/>
    <property type="match status" value="1"/>
</dbReference>
<keyword evidence="6" id="KW-0902">Two-component regulatory system</keyword>
<dbReference type="InterPro" id="IPR051315">
    <property type="entry name" value="Bact_Chemotaxis_CheA"/>
</dbReference>
<feature type="modified residue" description="Phosphohistidine" evidence="7">
    <location>
        <position position="835"/>
    </location>
</feature>
<feature type="domain" description="HPt" evidence="14">
    <location>
        <begin position="791"/>
        <end position="892"/>
    </location>
</feature>
<dbReference type="Gene3D" id="2.30.30.40">
    <property type="entry name" value="SH3 Domains"/>
    <property type="match status" value="1"/>
</dbReference>
<keyword evidence="5" id="KW-0418">Kinase</keyword>
<accession>A0ABV8MTN5</accession>
<evidence type="ECO:0000313" key="15">
    <source>
        <dbReference type="EMBL" id="MFC4160357.1"/>
    </source>
</evidence>
<dbReference type="InterPro" id="IPR036890">
    <property type="entry name" value="HATPase_C_sf"/>
</dbReference>
<dbReference type="RefSeq" id="WP_378165096.1">
    <property type="nucleotide sequence ID" value="NZ_JBHSBU010000001.1"/>
</dbReference>
<feature type="domain" description="CheW-like" evidence="13">
    <location>
        <begin position="1940"/>
        <end position="2075"/>
    </location>
</feature>
<dbReference type="SMART" id="SM00073">
    <property type="entry name" value="HPT"/>
    <property type="match status" value="3"/>
</dbReference>